<dbReference type="Pfam" id="PF13621">
    <property type="entry name" value="Cupin_8"/>
    <property type="match status" value="1"/>
</dbReference>
<dbReference type="PANTHER" id="PTHR12461:SF105">
    <property type="entry name" value="HYPOXIA-INDUCIBLE FACTOR 1-ALPHA INHIBITOR"/>
    <property type="match status" value="1"/>
</dbReference>
<evidence type="ECO:0000259" key="1">
    <source>
        <dbReference type="Pfam" id="PF13621"/>
    </source>
</evidence>
<evidence type="ECO:0000313" key="2">
    <source>
        <dbReference type="EMBL" id="CAD8407712.1"/>
    </source>
</evidence>
<dbReference type="EMBL" id="HBEL01007992">
    <property type="protein sequence ID" value="CAD8407712.1"/>
    <property type="molecule type" value="Transcribed_RNA"/>
</dbReference>
<dbReference type="AlphaFoldDB" id="A0A7S0GBX2"/>
<dbReference type="Gene3D" id="2.60.120.650">
    <property type="entry name" value="Cupin"/>
    <property type="match status" value="1"/>
</dbReference>
<sequence>MWRLPFPDKIECSDSIEARPFRSRYSSKLALFTSVMFVFIAIRIKSYSNDPLIFIIPNLMLFTPYLETTNIMWRYFVKHDSLPTYKKRHIPELFPMEDGRINYEELRTATDNFRIPAVVRGLFSNTTAVKRWIQPGYLSGKLGNYSIPVVQNAQFNTRQTERKIQLFGNAIDEILRNEDSMKYLFFPVKSRGNYEGSEAGAFDNLIKDTDELIRSDLDLESKLWHGFGNDKVHKTYYGGQMIAGRGHKDKSGNNNGRGKNTTGTHWHCAIGNNWFVQVAGMKRWYFVEQKYSAWMKPARVGVVSLGAQHDMVVKEKHLPVTYVDVKAGDMIYNPDWHWHRIENYGGISIGCPIREVNISLSCKNNFQYTALVGWNKLFLTIFGVELGAN</sequence>
<protein>
    <recommendedName>
        <fullName evidence="1">Cupin-like domain-containing protein</fullName>
    </recommendedName>
</protein>
<organism evidence="2">
    <name type="scientific">Proboscia inermis</name>
    <dbReference type="NCBI Taxonomy" id="420281"/>
    <lineage>
        <taxon>Eukaryota</taxon>
        <taxon>Sar</taxon>
        <taxon>Stramenopiles</taxon>
        <taxon>Ochrophyta</taxon>
        <taxon>Bacillariophyta</taxon>
        <taxon>Coscinodiscophyceae</taxon>
        <taxon>Rhizosoleniophycidae</taxon>
        <taxon>Rhizosoleniales</taxon>
        <taxon>Rhizosoleniaceae</taxon>
        <taxon>Proboscia</taxon>
    </lineage>
</organism>
<dbReference type="InterPro" id="IPR041667">
    <property type="entry name" value="Cupin_8"/>
</dbReference>
<proteinExistence type="predicted"/>
<accession>A0A7S0GBX2</accession>
<feature type="domain" description="Cupin-like" evidence="1">
    <location>
        <begin position="115"/>
        <end position="349"/>
    </location>
</feature>
<gene>
    <name evidence="2" type="ORF">PINE0816_LOCUS3831</name>
</gene>
<dbReference type="SUPFAM" id="SSF51197">
    <property type="entry name" value="Clavaminate synthase-like"/>
    <property type="match status" value="1"/>
</dbReference>
<reference evidence="2" key="1">
    <citation type="submission" date="2021-01" db="EMBL/GenBank/DDBJ databases">
        <authorList>
            <person name="Corre E."/>
            <person name="Pelletier E."/>
            <person name="Niang G."/>
            <person name="Scheremetjew M."/>
            <person name="Finn R."/>
            <person name="Kale V."/>
            <person name="Holt S."/>
            <person name="Cochrane G."/>
            <person name="Meng A."/>
            <person name="Brown T."/>
            <person name="Cohen L."/>
        </authorList>
    </citation>
    <scope>NUCLEOTIDE SEQUENCE</scope>
    <source>
        <strain evidence="2">CCAP1064/1</strain>
    </source>
</reference>
<name>A0A7S0GBX2_9STRA</name>
<dbReference type="PANTHER" id="PTHR12461">
    <property type="entry name" value="HYPOXIA-INDUCIBLE FACTOR 1 ALPHA INHIBITOR-RELATED"/>
    <property type="match status" value="1"/>
</dbReference>